<dbReference type="PANTHER" id="PTHR30250:SF10">
    <property type="entry name" value="LIPOPOLYSACCHARIDE BIOSYNTHESIS PROTEIN WZXC"/>
    <property type="match status" value="1"/>
</dbReference>
<reference evidence="8 9" key="1">
    <citation type="submission" date="2019-03" db="EMBL/GenBank/DDBJ databases">
        <title>Genomic Encyclopedia of Type Strains, Phase IV (KMG-IV): sequencing the most valuable type-strain genomes for metagenomic binning, comparative biology and taxonomic classification.</title>
        <authorList>
            <person name="Goeker M."/>
        </authorList>
    </citation>
    <scope>NUCLEOTIDE SEQUENCE [LARGE SCALE GENOMIC DNA]</scope>
    <source>
        <strain evidence="8 9">DSM 25287</strain>
    </source>
</reference>
<feature type="transmembrane region" description="Helical" evidence="7">
    <location>
        <begin position="77"/>
        <end position="96"/>
    </location>
</feature>
<keyword evidence="9" id="KW-1185">Reference proteome</keyword>
<organism evidence="8 9">
    <name type="scientific">Plasticicumulans lactativorans</name>
    <dbReference type="NCBI Taxonomy" id="1133106"/>
    <lineage>
        <taxon>Bacteria</taxon>
        <taxon>Pseudomonadati</taxon>
        <taxon>Pseudomonadota</taxon>
        <taxon>Gammaproteobacteria</taxon>
        <taxon>Candidatus Competibacteraceae</taxon>
        <taxon>Plasticicumulans</taxon>
    </lineage>
</organism>
<gene>
    <name evidence="8" type="ORF">EV699_114168</name>
</gene>
<keyword evidence="5 7" id="KW-1133">Transmembrane helix</keyword>
<evidence type="ECO:0000256" key="4">
    <source>
        <dbReference type="ARBA" id="ARBA00022692"/>
    </source>
</evidence>
<comment type="caution">
    <text evidence="8">The sequence shown here is derived from an EMBL/GenBank/DDBJ whole genome shotgun (WGS) entry which is preliminary data.</text>
</comment>
<evidence type="ECO:0000313" key="9">
    <source>
        <dbReference type="Proteomes" id="UP000295765"/>
    </source>
</evidence>
<dbReference type="GO" id="GO:0005886">
    <property type="term" value="C:plasma membrane"/>
    <property type="evidence" value="ECO:0007669"/>
    <property type="project" value="UniProtKB-SubCell"/>
</dbReference>
<feature type="transmembrane region" description="Helical" evidence="7">
    <location>
        <begin position="365"/>
        <end position="388"/>
    </location>
</feature>
<dbReference type="RefSeq" id="WP_132543712.1">
    <property type="nucleotide sequence ID" value="NZ_SLWY01000014.1"/>
</dbReference>
<dbReference type="PANTHER" id="PTHR30250">
    <property type="entry name" value="PST FAMILY PREDICTED COLANIC ACID TRANSPORTER"/>
    <property type="match status" value="1"/>
</dbReference>
<evidence type="ECO:0000256" key="5">
    <source>
        <dbReference type="ARBA" id="ARBA00022989"/>
    </source>
</evidence>
<proteinExistence type="inferred from homology"/>
<sequence length="428" mass="45431">MRLRLGSSSLATLLGSAAFSQLILIAASPLLTRLYSTSELGLFSVYLSAAMAVAVLITLRLEFAIAAVRQDGEVMPLLVLIGAVALAMTLLAYAVVLAGTVGDAPLIASPSLRDLAWWIPLGALAIAGNETLRYVAVRRRRYRELARSGVARSVTQVGGQCLGAVLRADTVTLIAGQLFALGASSLHLVGRAPGGRVPLLARLREQLPRLRAVLAQHREFPLLMAPLGLMNTLSLYLPNFALAYHYSPAFVGLFAMAQRLIALPMLFVGKSVAEHYLGEFASAVRTDPAGAVALYRRYLRRLTAVGLGVVAIAALPGREVYRVLLGTEWGDVAPLVTCLSLGYAGQLVASPLAQTLVVLDRKAWLLWWDGSRLVINLAIFAAPALFPIAPFDLVLAYSAAMLLAYAALTVVIHRAITAGEPSPAGPAP</sequence>
<evidence type="ECO:0000313" key="8">
    <source>
        <dbReference type="EMBL" id="TCO80521.1"/>
    </source>
</evidence>
<dbReference type="EMBL" id="SLWY01000014">
    <property type="protein sequence ID" value="TCO80521.1"/>
    <property type="molecule type" value="Genomic_DNA"/>
</dbReference>
<evidence type="ECO:0000256" key="1">
    <source>
        <dbReference type="ARBA" id="ARBA00004651"/>
    </source>
</evidence>
<dbReference type="OrthoDB" id="3831435at2"/>
<feature type="transmembrane region" description="Helical" evidence="7">
    <location>
        <begin position="116"/>
        <end position="137"/>
    </location>
</feature>
<dbReference type="Proteomes" id="UP000295765">
    <property type="component" value="Unassembled WGS sequence"/>
</dbReference>
<feature type="transmembrane region" description="Helical" evidence="7">
    <location>
        <begin position="44"/>
        <end position="65"/>
    </location>
</feature>
<evidence type="ECO:0000256" key="7">
    <source>
        <dbReference type="SAM" id="Phobius"/>
    </source>
</evidence>
<evidence type="ECO:0000256" key="3">
    <source>
        <dbReference type="ARBA" id="ARBA00022475"/>
    </source>
</evidence>
<keyword evidence="3" id="KW-1003">Cell membrane</keyword>
<keyword evidence="6 7" id="KW-0472">Membrane</keyword>
<feature type="transmembrane region" description="Helical" evidence="7">
    <location>
        <begin position="333"/>
        <end position="353"/>
    </location>
</feature>
<evidence type="ECO:0000256" key="6">
    <source>
        <dbReference type="ARBA" id="ARBA00023136"/>
    </source>
</evidence>
<protein>
    <submittedName>
        <fullName evidence="8">O-antigen/teichoic acid export membrane protein</fullName>
    </submittedName>
</protein>
<dbReference type="AlphaFoldDB" id="A0A4R2L0J0"/>
<keyword evidence="4 7" id="KW-0812">Transmembrane</keyword>
<comment type="subcellular location">
    <subcellularLocation>
        <location evidence="1">Cell membrane</location>
        <topology evidence="1">Multi-pass membrane protein</topology>
    </subcellularLocation>
</comment>
<dbReference type="InterPro" id="IPR050833">
    <property type="entry name" value="Poly_Biosynth_Transport"/>
</dbReference>
<feature type="transmembrane region" description="Helical" evidence="7">
    <location>
        <begin position="394"/>
        <end position="412"/>
    </location>
</feature>
<accession>A0A4R2L0J0</accession>
<feature type="transmembrane region" description="Helical" evidence="7">
    <location>
        <begin position="249"/>
        <end position="268"/>
    </location>
</feature>
<name>A0A4R2L0J0_9GAMM</name>
<evidence type="ECO:0000256" key="2">
    <source>
        <dbReference type="ARBA" id="ARBA00007430"/>
    </source>
</evidence>
<dbReference type="Pfam" id="PF13440">
    <property type="entry name" value="Polysacc_synt_3"/>
    <property type="match status" value="1"/>
</dbReference>
<feature type="transmembrane region" description="Helical" evidence="7">
    <location>
        <begin position="302"/>
        <end position="321"/>
    </location>
</feature>
<comment type="similarity">
    <text evidence="2">Belongs to the polysaccharide synthase family.</text>
</comment>